<accession>A0A8K0UEF1</accession>
<name>A0A8K0UEF1_9AGAR</name>
<organism evidence="1 2">
    <name type="scientific">Cristinia sonorae</name>
    <dbReference type="NCBI Taxonomy" id="1940300"/>
    <lineage>
        <taxon>Eukaryota</taxon>
        <taxon>Fungi</taxon>
        <taxon>Dikarya</taxon>
        <taxon>Basidiomycota</taxon>
        <taxon>Agaricomycotina</taxon>
        <taxon>Agaricomycetes</taxon>
        <taxon>Agaricomycetidae</taxon>
        <taxon>Agaricales</taxon>
        <taxon>Pleurotineae</taxon>
        <taxon>Stephanosporaceae</taxon>
        <taxon>Cristinia</taxon>
    </lineage>
</organism>
<comment type="caution">
    <text evidence="1">The sequence shown here is derived from an EMBL/GenBank/DDBJ whole genome shotgun (WGS) entry which is preliminary data.</text>
</comment>
<evidence type="ECO:0000313" key="1">
    <source>
        <dbReference type="EMBL" id="KAH8080737.1"/>
    </source>
</evidence>
<sequence length="93" mass="9903">MDLAIGRSHLLVRHELLRKPSLPRYGAKVPPKPVVLMVSPLTDLGACHVAELSRVGLKAVTLDADTIGAARTANTASQLWRDVAATFPSVHGV</sequence>
<keyword evidence="2" id="KW-1185">Reference proteome</keyword>
<proteinExistence type="predicted"/>
<dbReference type="OrthoDB" id="3260945at2759"/>
<evidence type="ECO:0000313" key="2">
    <source>
        <dbReference type="Proteomes" id="UP000813824"/>
    </source>
</evidence>
<gene>
    <name evidence="1" type="ORF">BXZ70DRAFT_1012493</name>
</gene>
<dbReference type="AlphaFoldDB" id="A0A8K0UEF1"/>
<reference evidence="1" key="1">
    <citation type="journal article" date="2021" name="New Phytol.">
        <title>Evolutionary innovations through gain and loss of genes in the ectomycorrhizal Boletales.</title>
        <authorList>
            <person name="Wu G."/>
            <person name="Miyauchi S."/>
            <person name="Morin E."/>
            <person name="Kuo A."/>
            <person name="Drula E."/>
            <person name="Varga T."/>
            <person name="Kohler A."/>
            <person name="Feng B."/>
            <person name="Cao Y."/>
            <person name="Lipzen A."/>
            <person name="Daum C."/>
            <person name="Hundley H."/>
            <person name="Pangilinan J."/>
            <person name="Johnson J."/>
            <person name="Barry K."/>
            <person name="LaButti K."/>
            <person name="Ng V."/>
            <person name="Ahrendt S."/>
            <person name="Min B."/>
            <person name="Choi I.G."/>
            <person name="Park H."/>
            <person name="Plett J.M."/>
            <person name="Magnuson J."/>
            <person name="Spatafora J.W."/>
            <person name="Nagy L.G."/>
            <person name="Henrissat B."/>
            <person name="Grigoriev I.V."/>
            <person name="Yang Z.L."/>
            <person name="Xu J."/>
            <person name="Martin F.M."/>
        </authorList>
    </citation>
    <scope>NUCLEOTIDE SEQUENCE</scope>
    <source>
        <strain evidence="1">KKN 215</strain>
    </source>
</reference>
<protein>
    <submittedName>
        <fullName evidence="1">Uncharacterized protein</fullName>
    </submittedName>
</protein>
<dbReference type="EMBL" id="JAEVFJ010000053">
    <property type="protein sequence ID" value="KAH8080737.1"/>
    <property type="molecule type" value="Genomic_DNA"/>
</dbReference>
<dbReference type="Proteomes" id="UP000813824">
    <property type="component" value="Unassembled WGS sequence"/>
</dbReference>